<evidence type="ECO:0000313" key="3">
    <source>
        <dbReference type="Proteomes" id="UP000651852"/>
    </source>
</evidence>
<feature type="transmembrane region" description="Helical" evidence="1">
    <location>
        <begin position="109"/>
        <end position="129"/>
    </location>
</feature>
<accession>A0ABR7B208</accession>
<feature type="transmembrane region" description="Helical" evidence="1">
    <location>
        <begin position="48"/>
        <end position="72"/>
    </location>
</feature>
<feature type="transmembrane region" description="Helical" evidence="1">
    <location>
        <begin position="79"/>
        <end position="97"/>
    </location>
</feature>
<keyword evidence="3" id="KW-1185">Reference proteome</keyword>
<comment type="caution">
    <text evidence="2">The sequence shown here is derived from an EMBL/GenBank/DDBJ whole genome shotgun (WGS) entry which is preliminary data.</text>
</comment>
<keyword evidence="1" id="KW-0812">Transmembrane</keyword>
<dbReference type="Proteomes" id="UP000651852">
    <property type="component" value="Unassembled WGS sequence"/>
</dbReference>
<keyword evidence="1" id="KW-0472">Membrane</keyword>
<gene>
    <name evidence="2" type="ORF">H8S59_15720</name>
</gene>
<evidence type="ECO:0000313" key="2">
    <source>
        <dbReference type="EMBL" id="MBC3951214.1"/>
    </source>
</evidence>
<protein>
    <submittedName>
        <fullName evidence="2">Uncharacterized protein</fullName>
    </submittedName>
</protein>
<organism evidence="2 3">
    <name type="scientific">Pseudomonas folii</name>
    <dbReference type="NCBI Taxonomy" id="2762593"/>
    <lineage>
        <taxon>Bacteria</taxon>
        <taxon>Pseudomonadati</taxon>
        <taxon>Pseudomonadota</taxon>
        <taxon>Gammaproteobacteria</taxon>
        <taxon>Pseudomonadales</taxon>
        <taxon>Pseudomonadaceae</taxon>
        <taxon>Pseudomonas</taxon>
    </lineage>
</organism>
<dbReference type="RefSeq" id="WP_187522019.1">
    <property type="nucleotide sequence ID" value="NZ_JACONW010000073.1"/>
</dbReference>
<sequence>MDLTEQPARRAQRPILVAVAVLYCFFIAFKIAYWLVTEGWESAWFGDFPIYQLFPVVMIFILLMVGSVLLWARSKKSSGYLLVALFFGVFLAPVMMPEIFYRHSGMFNRVIYVLPSAGQALLLVVVWVYSLRLRRSDYFNVVQNNR</sequence>
<reference evidence="2 3" key="1">
    <citation type="submission" date="2020-08" db="EMBL/GenBank/DDBJ databases">
        <title>Putative novel bacterial strains isolated from necrotic wheat leaf tissues caused by Xanthomonas translucens.</title>
        <authorList>
            <person name="Tambong J.T."/>
        </authorList>
    </citation>
    <scope>NUCLEOTIDE SEQUENCE [LARGE SCALE GENOMIC DNA]</scope>
    <source>
        <strain evidence="2 3">DOAB 1069</strain>
    </source>
</reference>
<evidence type="ECO:0000256" key="1">
    <source>
        <dbReference type="SAM" id="Phobius"/>
    </source>
</evidence>
<feature type="transmembrane region" description="Helical" evidence="1">
    <location>
        <begin position="15"/>
        <end position="36"/>
    </location>
</feature>
<dbReference type="EMBL" id="JACONW010000073">
    <property type="protein sequence ID" value="MBC3951214.1"/>
    <property type="molecule type" value="Genomic_DNA"/>
</dbReference>
<proteinExistence type="predicted"/>
<keyword evidence="1" id="KW-1133">Transmembrane helix</keyword>
<name>A0ABR7B208_9PSED</name>